<feature type="signal peptide" evidence="2">
    <location>
        <begin position="1"/>
        <end position="19"/>
    </location>
</feature>
<feature type="chain" id="PRO_5047037611" evidence="2">
    <location>
        <begin position="20"/>
        <end position="486"/>
    </location>
</feature>
<evidence type="ECO:0000313" key="4">
    <source>
        <dbReference type="EMBL" id="WBA43500.1"/>
    </source>
</evidence>
<organism evidence="4 5">
    <name type="scientific">Hymenobacter canadensis</name>
    <dbReference type="NCBI Taxonomy" id="2999067"/>
    <lineage>
        <taxon>Bacteria</taxon>
        <taxon>Pseudomonadati</taxon>
        <taxon>Bacteroidota</taxon>
        <taxon>Cytophagia</taxon>
        <taxon>Cytophagales</taxon>
        <taxon>Hymenobacteraceae</taxon>
        <taxon>Hymenobacter</taxon>
    </lineage>
</organism>
<dbReference type="Pfam" id="PF18962">
    <property type="entry name" value="Por_Secre_tail"/>
    <property type="match status" value="1"/>
</dbReference>
<gene>
    <name evidence="4" type="ORF">O3303_08000</name>
</gene>
<evidence type="ECO:0000256" key="2">
    <source>
        <dbReference type="SAM" id="SignalP"/>
    </source>
</evidence>
<dbReference type="PANTHER" id="PTHR46580:SF4">
    <property type="entry name" value="ATP_GTP-BINDING PROTEIN"/>
    <property type="match status" value="1"/>
</dbReference>
<keyword evidence="5" id="KW-1185">Reference proteome</keyword>
<dbReference type="RefSeq" id="WP_269561538.1">
    <property type="nucleotide sequence ID" value="NZ_CP114767.1"/>
</dbReference>
<evidence type="ECO:0000259" key="3">
    <source>
        <dbReference type="Pfam" id="PF18962"/>
    </source>
</evidence>
<dbReference type="Gene3D" id="2.130.10.130">
    <property type="entry name" value="Integrin alpha, N-terminal"/>
    <property type="match status" value="1"/>
</dbReference>
<reference evidence="4 5" key="1">
    <citation type="submission" date="2022-12" db="EMBL/GenBank/DDBJ databases">
        <title>Hymenobacter canadensis sp. nov. isolated from lake water of the Cambridge Bay, Canada.</title>
        <authorList>
            <person name="Kim W.H."/>
            <person name="Lee Y.M."/>
        </authorList>
    </citation>
    <scope>NUCLEOTIDE SEQUENCE [LARGE SCALE GENOMIC DNA]</scope>
    <source>
        <strain evidence="4 5">PAMC 29467</strain>
    </source>
</reference>
<dbReference type="InterPro" id="IPR026444">
    <property type="entry name" value="Secre_tail"/>
</dbReference>
<dbReference type="InterPro" id="IPR013517">
    <property type="entry name" value="FG-GAP"/>
</dbReference>
<dbReference type="InterPro" id="IPR028994">
    <property type="entry name" value="Integrin_alpha_N"/>
</dbReference>
<dbReference type="NCBIfam" id="TIGR04183">
    <property type="entry name" value="Por_Secre_tail"/>
    <property type="match status" value="1"/>
</dbReference>
<dbReference type="SUPFAM" id="SSF69318">
    <property type="entry name" value="Integrin alpha N-terminal domain"/>
    <property type="match status" value="1"/>
</dbReference>
<sequence>MKKLYILSSILALSTSALAQAPVPVNLQPSAIITLPAGATPNALAVSDFNQDNRRDVAVCQRGLGSVGVYLQSSSGTFPDPAVSTYAIGDNPTGLVATALSQQQTRSSMDLVAISPVTGRFQLLTNNNDRSGTFTPVVNTGMQNTFFSNRGTNQHMFVANIDGNLQPDFVYTYDPAPPVTTSAGVYWQQLQSPTSVESSPRTFHRPGFNTSSVALADFNRDSHMDMVLTNPNANQVKVVAAAFNGVSISWSIGQFTLDLPTGGIRPVSVATSDVNRDFLPDLAVANEGSNNVTVLLNQGGTQFGTQALYSLSGSPRQVLLTDLNRDNEPEMLVLTADNRLQVFQHTGASGITRYGTPLILATGDNPVTMQIADVDGDFNSDIVVGCAGDNTVRVYLNRSILSTRSKQLAGVSVFPNPATDQITIQSAGTLRGLITASLLDPLGREVYRTETTAVSTAISVADLPRGVYLLRLTAPEGIMSQRIVIQ</sequence>
<dbReference type="PANTHER" id="PTHR46580">
    <property type="entry name" value="SENSOR KINASE-RELATED"/>
    <property type="match status" value="1"/>
</dbReference>
<accession>A0ABY7LXK9</accession>
<evidence type="ECO:0000256" key="1">
    <source>
        <dbReference type="ARBA" id="ARBA00022729"/>
    </source>
</evidence>
<evidence type="ECO:0000313" key="5">
    <source>
        <dbReference type="Proteomes" id="UP001211005"/>
    </source>
</evidence>
<proteinExistence type="predicted"/>
<feature type="domain" description="Secretion system C-terminal sorting" evidence="3">
    <location>
        <begin position="413"/>
        <end position="485"/>
    </location>
</feature>
<dbReference type="Pfam" id="PF13517">
    <property type="entry name" value="FG-GAP_3"/>
    <property type="match status" value="1"/>
</dbReference>
<dbReference type="EMBL" id="CP114767">
    <property type="protein sequence ID" value="WBA43500.1"/>
    <property type="molecule type" value="Genomic_DNA"/>
</dbReference>
<name>A0ABY7LXK9_9BACT</name>
<dbReference type="Proteomes" id="UP001211005">
    <property type="component" value="Chromosome"/>
</dbReference>
<keyword evidence="1 2" id="KW-0732">Signal</keyword>
<protein>
    <submittedName>
        <fullName evidence="4">T9SS type A sorting domain-containing protein</fullName>
    </submittedName>
</protein>